<feature type="domain" description="RING-type" evidence="20">
    <location>
        <begin position="674"/>
        <end position="755"/>
    </location>
</feature>
<dbReference type="PROSITE" id="PS50071">
    <property type="entry name" value="HOMEOBOX_2"/>
    <property type="match status" value="1"/>
</dbReference>
<dbReference type="ExpressionAtlas" id="A0A3L6G5D8">
    <property type="expression patterns" value="baseline and differential"/>
</dbReference>
<feature type="compositionally biased region" description="Polar residues" evidence="18">
    <location>
        <begin position="46"/>
        <end position="67"/>
    </location>
</feature>
<feature type="region of interest" description="Disordered" evidence="18">
    <location>
        <begin position="382"/>
        <end position="468"/>
    </location>
</feature>
<keyword evidence="9" id="KW-1133">Transmembrane helix</keyword>
<dbReference type="CDD" id="cd00086">
    <property type="entry name" value="homeodomain"/>
    <property type="match status" value="1"/>
</dbReference>
<keyword evidence="15" id="KW-0863">Zinc-finger</keyword>
<dbReference type="Gene3D" id="3.30.40.10">
    <property type="entry name" value="Zinc/RING finger domain, C3HC4 (zinc finger)"/>
    <property type="match status" value="1"/>
</dbReference>
<evidence type="ECO:0000256" key="6">
    <source>
        <dbReference type="ARBA" id="ARBA00022692"/>
    </source>
</evidence>
<gene>
    <name evidence="21" type="primary">OST1A_0</name>
    <name evidence="21" type="ORF">Zm00014a_042393</name>
</gene>
<evidence type="ECO:0000256" key="11">
    <source>
        <dbReference type="ARBA" id="ARBA00023136"/>
    </source>
</evidence>
<keyword evidence="6" id="KW-0812">Transmembrane</keyword>
<evidence type="ECO:0000256" key="16">
    <source>
        <dbReference type="RuleBase" id="RU000682"/>
    </source>
</evidence>
<dbReference type="Gene3D" id="1.10.10.60">
    <property type="entry name" value="Homeodomain-like"/>
    <property type="match status" value="1"/>
</dbReference>
<dbReference type="PROSITE" id="PS00027">
    <property type="entry name" value="HOMEOBOX_1"/>
    <property type="match status" value="1"/>
</dbReference>
<dbReference type="Pfam" id="PF04597">
    <property type="entry name" value="Ribophorin_I"/>
    <property type="match status" value="2"/>
</dbReference>
<feature type="region of interest" description="Disordered" evidence="18">
    <location>
        <begin position="30"/>
        <end position="97"/>
    </location>
</feature>
<dbReference type="PROSITE" id="PS50089">
    <property type="entry name" value="ZF_RING_2"/>
    <property type="match status" value="1"/>
</dbReference>
<dbReference type="SMART" id="SM00184">
    <property type="entry name" value="RING"/>
    <property type="match status" value="1"/>
</dbReference>
<evidence type="ECO:0000256" key="3">
    <source>
        <dbReference type="ARBA" id="ARBA00004123"/>
    </source>
</evidence>
<evidence type="ECO:0000256" key="12">
    <source>
        <dbReference type="ARBA" id="ARBA00023155"/>
    </source>
</evidence>
<keyword evidence="10 14" id="KW-0238">DNA-binding</keyword>
<protein>
    <recommendedName>
        <fullName evidence="17">Dolichyl-diphosphooligosaccharide--protein glycosyltransferase subunit 1</fullName>
    </recommendedName>
</protein>
<evidence type="ECO:0000313" key="21">
    <source>
        <dbReference type="EMBL" id="PWZ41614.1"/>
    </source>
</evidence>
<evidence type="ECO:0000259" key="19">
    <source>
        <dbReference type="PROSITE" id="PS50071"/>
    </source>
</evidence>
<evidence type="ECO:0000259" key="20">
    <source>
        <dbReference type="PROSITE" id="PS50089"/>
    </source>
</evidence>
<comment type="caution">
    <text evidence="21">The sequence shown here is derived from an EMBL/GenBank/DDBJ whole genome shotgun (WGS) entry which is preliminary data.</text>
</comment>
<evidence type="ECO:0000256" key="13">
    <source>
        <dbReference type="ARBA" id="ARBA00023242"/>
    </source>
</evidence>
<feature type="compositionally biased region" description="Acidic residues" evidence="18">
    <location>
        <begin position="30"/>
        <end position="44"/>
    </location>
</feature>
<dbReference type="Pfam" id="PF00046">
    <property type="entry name" value="Homeodomain"/>
    <property type="match status" value="1"/>
</dbReference>
<dbReference type="GO" id="GO:0000981">
    <property type="term" value="F:DNA-binding transcription factor activity, RNA polymerase II-specific"/>
    <property type="evidence" value="ECO:0007669"/>
    <property type="project" value="InterPro"/>
</dbReference>
<dbReference type="SMART" id="SM00389">
    <property type="entry name" value="HOX"/>
    <property type="match status" value="1"/>
</dbReference>
<evidence type="ECO:0000256" key="15">
    <source>
        <dbReference type="PROSITE-ProRule" id="PRU00175"/>
    </source>
</evidence>
<proteinExistence type="inferred from homology"/>
<dbReference type="AlphaFoldDB" id="A0A3L6G5D8"/>
<feature type="compositionally biased region" description="Basic and acidic residues" evidence="18">
    <location>
        <begin position="421"/>
        <end position="431"/>
    </location>
</feature>
<dbReference type="InterPro" id="IPR001841">
    <property type="entry name" value="Znf_RING"/>
</dbReference>
<dbReference type="UniPathway" id="UPA00378"/>
<feature type="DNA-binding region" description="Homeobox" evidence="14">
    <location>
        <begin position="467"/>
        <end position="526"/>
    </location>
</feature>
<keyword evidence="21" id="KW-0808">Transferase</keyword>
<dbReference type="SUPFAM" id="SSF46689">
    <property type="entry name" value="Homeodomain-like"/>
    <property type="match status" value="1"/>
</dbReference>
<accession>A0A3L6G5D8</accession>
<keyword evidence="15" id="KW-0862">Zinc</keyword>
<evidence type="ECO:0000256" key="9">
    <source>
        <dbReference type="ARBA" id="ARBA00022989"/>
    </source>
</evidence>
<evidence type="ECO:0000256" key="4">
    <source>
        <dbReference type="ARBA" id="ARBA00004922"/>
    </source>
</evidence>
<keyword evidence="8 17" id="KW-0256">Endoplasmic reticulum</keyword>
<dbReference type="InterPro" id="IPR013083">
    <property type="entry name" value="Znf_RING/FYVE/PHD"/>
</dbReference>
<feature type="compositionally biased region" description="Polar residues" evidence="18">
    <location>
        <begin position="432"/>
        <end position="442"/>
    </location>
</feature>
<dbReference type="SUPFAM" id="SSF57850">
    <property type="entry name" value="RING/U-box"/>
    <property type="match status" value="1"/>
</dbReference>
<dbReference type="GO" id="GO:0003677">
    <property type="term" value="F:DNA binding"/>
    <property type="evidence" value="ECO:0007669"/>
    <property type="project" value="UniProtKB-UniRule"/>
</dbReference>
<evidence type="ECO:0000256" key="18">
    <source>
        <dbReference type="SAM" id="MobiDB-lite"/>
    </source>
</evidence>
<sequence>MAEYMLVVQSNLNQYNNEDIPLSGTKIEMESYEQESSDSSDEEWSTLSTPRKTKLQGNEKVSLTESVRSAKRCSRRAPAREHNNEHTQSEQLHGSALLPKPLEKGKTLYLDVLTVFTHSLQPFPEEITQAEAQLVVYQDSAHYLSPYPVKAQTLAIRLPGGRVESYTRHPNAKLVDSELKYGPFHDLPPFSYLPVIVHFENNNPFAVAKKVIREIEISHWGNVQITEHYNIAHGGARLKGEFSRIDYQSRPYTQLEIEPRFPLFGGWQTTFTVGYGLPLEDFVFYSEGKRFLNITFGSPLEEILIEKLIVKVVLPEGSKDIEVSAPFPTQQQQEVKYSHLDIVGRPVVVLEKPDVIPEHNLYFQVCRQIHFWESYEQESSDSSDEEWSTLSTPRKTKLQGNEKVSLTESVRSAKRCSRRAPAREQNNEHTQSEQLHGSASEQQAREQLHGSVSKQQTEVLRSNVSSSDASKCHFGPIVTQKLKEHFEKDPYPCHATKEGLAQELGLTFNQISKWFSATRYYSRVAVAKNQKYIGENTTENNSSAIFDGIQVIEPNFGLIDKPDADTNDMISEKLMVQINLNEGIEEDIPPSQYATRCEEKLTMTQAAISREVGPLGYDPGENFLQVLDEIHRQPASLSLSMVSVQAPESVVDSLPCKSYKKLETPHCSDDMEQCHICLTEYEDGDQIRTLPCKHEFHLQCFDKWLKEIHRYLSILVRLDLPCILNTVKQGTGSVRGPLLTTFLSSQCCRVCPLCRGDVCEVAS</sequence>
<keyword evidence="12 14" id="KW-0371">Homeobox</keyword>
<dbReference type="InterPro" id="IPR001356">
    <property type="entry name" value="HD"/>
</dbReference>
<keyword evidence="11" id="KW-0472">Membrane</keyword>
<dbReference type="GO" id="GO:0008250">
    <property type="term" value="C:oligosaccharyltransferase complex"/>
    <property type="evidence" value="ECO:0007669"/>
    <property type="project" value="UniProtKB-UniRule"/>
</dbReference>
<dbReference type="GO" id="GO:0005634">
    <property type="term" value="C:nucleus"/>
    <property type="evidence" value="ECO:0007669"/>
    <property type="project" value="UniProtKB-SubCell"/>
</dbReference>
<comment type="subcellular location">
    <subcellularLocation>
        <location evidence="2 17">Endoplasmic reticulum membrane</location>
        <topology evidence="2 17">Single-pass type I membrane protein</topology>
    </subcellularLocation>
    <subcellularLocation>
        <location evidence="3 14 16">Nucleus</location>
    </subcellularLocation>
</comment>
<evidence type="ECO:0000256" key="2">
    <source>
        <dbReference type="ARBA" id="ARBA00004115"/>
    </source>
</evidence>
<feature type="compositionally biased region" description="Basic and acidic residues" evidence="18">
    <location>
        <begin position="78"/>
        <end position="88"/>
    </location>
</feature>
<feature type="domain" description="Homeobox" evidence="19">
    <location>
        <begin position="465"/>
        <end position="525"/>
    </location>
</feature>
<evidence type="ECO:0000256" key="10">
    <source>
        <dbReference type="ARBA" id="ARBA00023125"/>
    </source>
</evidence>
<evidence type="ECO:0000256" key="1">
    <source>
        <dbReference type="ARBA" id="ARBA00002791"/>
    </source>
</evidence>
<feature type="compositionally biased region" description="Polar residues" evidence="18">
    <location>
        <begin position="450"/>
        <end position="468"/>
    </location>
</feature>
<dbReference type="PANTHER" id="PTHR21049">
    <property type="entry name" value="RIBOPHORIN I"/>
    <property type="match status" value="1"/>
</dbReference>
<dbReference type="FunFam" id="1.10.10.60:FF:000263">
    <property type="entry name" value="Putative homeodomain-like transcription factor superfamily protein"/>
    <property type="match status" value="1"/>
</dbReference>
<feature type="compositionally biased region" description="Polar residues" evidence="18">
    <location>
        <begin position="389"/>
        <end position="410"/>
    </location>
</feature>
<comment type="subunit">
    <text evidence="17">Component of the oligosaccharyltransferase (OST) complex.</text>
</comment>
<reference evidence="21" key="1">
    <citation type="journal article" date="2018" name="Nat. Genet.">
        <title>Extensive intraspecific gene order and gene structural variations between Mo17 and other maize genomes.</title>
        <authorList>
            <person name="Sun S."/>
            <person name="Zhou Y."/>
            <person name="Chen J."/>
            <person name="Shi J."/>
            <person name="Zhao H."/>
            <person name="Zhao H."/>
            <person name="Song W."/>
            <person name="Zhang M."/>
            <person name="Cui Y."/>
            <person name="Dong X."/>
            <person name="Liu H."/>
            <person name="Ma X."/>
            <person name="Jiao Y."/>
            <person name="Wang B."/>
            <person name="Wei X."/>
            <person name="Stein J.C."/>
            <person name="Glaubitz J.C."/>
            <person name="Lu F."/>
            <person name="Yu G."/>
            <person name="Liang C."/>
            <person name="Fengler K."/>
            <person name="Li B."/>
            <person name="Rafalski A."/>
            <person name="Schnable P.S."/>
            <person name="Ware D.H."/>
            <person name="Buckler E.S."/>
            <person name="Lai J."/>
        </authorList>
    </citation>
    <scope>NUCLEOTIDE SEQUENCE [LARGE SCALE GENOMIC DNA]</scope>
    <source>
        <tissue evidence="21">Seedling</tissue>
    </source>
</reference>
<comment type="function">
    <text evidence="1 17">Subunit of the oligosaccharyl transferase (OST) complex that catalyzes the initial transfer of a defined glycan (Glc(3)Man(9)GlcNAc(2) in eukaryotes) from the lipid carrier dolichol-pyrophosphate to an asparagine residue within an Asn-X-Ser/Thr consensus motif in nascent polypeptide chains, the first step in protein N-glycosylation. N-glycosylation occurs cotranslationally and the complex associates with the Sec61 complex at the channel-forming translocon complex that mediates protein translocation across the endoplasmic reticulum (ER). All subunits are required for a maximal enzyme activity.</text>
</comment>
<evidence type="ECO:0000256" key="7">
    <source>
        <dbReference type="ARBA" id="ARBA00022729"/>
    </source>
</evidence>
<dbReference type="InterPro" id="IPR017970">
    <property type="entry name" value="Homeobox_CS"/>
</dbReference>
<dbReference type="InterPro" id="IPR007676">
    <property type="entry name" value="Ribophorin_I"/>
</dbReference>
<comment type="pathway">
    <text evidence="4 17">Protein modification; protein glycosylation.</text>
</comment>
<dbReference type="Proteomes" id="UP000251960">
    <property type="component" value="Chromosome 2"/>
</dbReference>
<dbReference type="Pfam" id="PF13639">
    <property type="entry name" value="zf-RING_2"/>
    <property type="match status" value="1"/>
</dbReference>
<organism evidence="21">
    <name type="scientific">Zea mays</name>
    <name type="common">Maize</name>
    <dbReference type="NCBI Taxonomy" id="4577"/>
    <lineage>
        <taxon>Eukaryota</taxon>
        <taxon>Viridiplantae</taxon>
        <taxon>Streptophyta</taxon>
        <taxon>Embryophyta</taxon>
        <taxon>Tracheophyta</taxon>
        <taxon>Spermatophyta</taxon>
        <taxon>Magnoliopsida</taxon>
        <taxon>Liliopsida</taxon>
        <taxon>Poales</taxon>
        <taxon>Poaceae</taxon>
        <taxon>PACMAD clade</taxon>
        <taxon>Panicoideae</taxon>
        <taxon>Andropogonodae</taxon>
        <taxon>Andropogoneae</taxon>
        <taxon>Tripsacinae</taxon>
        <taxon>Zea</taxon>
    </lineage>
</organism>
<comment type="similarity">
    <text evidence="5 17">Belongs to the OST1 family.</text>
</comment>
<name>A0A3L6G5D8_MAIZE</name>
<dbReference type="PANTHER" id="PTHR21049:SF0">
    <property type="entry name" value="DOLICHYL-DIPHOSPHOOLIGOSACCHARIDE--PROTEIN GLYCOSYLTRANSFERASE SUBUNIT 1"/>
    <property type="match status" value="1"/>
</dbReference>
<dbReference type="FunFam" id="3.30.40.10:FF:000388">
    <property type="entry name" value="Putative RING zinc finger domain superfamily protein"/>
    <property type="match status" value="1"/>
</dbReference>
<keyword evidence="13 14" id="KW-0539">Nucleus</keyword>
<dbReference type="InterPro" id="IPR009057">
    <property type="entry name" value="Homeodomain-like_sf"/>
</dbReference>
<dbReference type="EMBL" id="NCVQ01000003">
    <property type="protein sequence ID" value="PWZ41614.1"/>
    <property type="molecule type" value="Genomic_DNA"/>
</dbReference>
<keyword evidence="15" id="KW-0479">Metal-binding</keyword>
<dbReference type="GO" id="GO:0016740">
    <property type="term" value="F:transferase activity"/>
    <property type="evidence" value="ECO:0007669"/>
    <property type="project" value="UniProtKB-KW"/>
</dbReference>
<keyword evidence="7" id="KW-0732">Signal</keyword>
<evidence type="ECO:0000256" key="17">
    <source>
        <dbReference type="RuleBase" id="RU361143"/>
    </source>
</evidence>
<dbReference type="GO" id="GO:0008270">
    <property type="term" value="F:zinc ion binding"/>
    <property type="evidence" value="ECO:0007669"/>
    <property type="project" value="UniProtKB-KW"/>
</dbReference>
<evidence type="ECO:0000256" key="14">
    <source>
        <dbReference type="PROSITE-ProRule" id="PRU00108"/>
    </source>
</evidence>
<evidence type="ECO:0000256" key="8">
    <source>
        <dbReference type="ARBA" id="ARBA00022824"/>
    </source>
</evidence>
<evidence type="ECO:0000256" key="5">
    <source>
        <dbReference type="ARBA" id="ARBA00008905"/>
    </source>
</evidence>